<evidence type="ECO:0000259" key="1">
    <source>
        <dbReference type="PROSITE" id="PS50206"/>
    </source>
</evidence>
<dbReference type="Gene3D" id="3.40.250.10">
    <property type="entry name" value="Rhodanese-like domain"/>
    <property type="match status" value="1"/>
</dbReference>
<dbReference type="PANTHER" id="PTHR44086:SF10">
    <property type="entry name" value="THIOSULFATE SULFURTRANSFERASE_RHODANESE-LIKE DOMAIN-CONTAINING PROTEIN 3"/>
    <property type="match status" value="1"/>
</dbReference>
<dbReference type="AlphaFoldDB" id="A0A0R3WGI0"/>
<dbReference type="InterPro" id="IPR036873">
    <property type="entry name" value="Rhodanese-like_dom_sf"/>
</dbReference>
<dbReference type="WBParaSite" id="TASK_0000997301-mRNA-1">
    <property type="protein sequence ID" value="TASK_0000997301-mRNA-1"/>
    <property type="gene ID" value="TASK_0000997301"/>
</dbReference>
<reference evidence="2" key="1">
    <citation type="submission" date="2017-02" db="UniProtKB">
        <authorList>
            <consortium name="WormBaseParasite"/>
        </authorList>
    </citation>
    <scope>IDENTIFICATION</scope>
</reference>
<evidence type="ECO:0000313" key="2">
    <source>
        <dbReference type="WBParaSite" id="TASK_0000997301-mRNA-1"/>
    </source>
</evidence>
<dbReference type="PROSITE" id="PS50206">
    <property type="entry name" value="RHODANESE_3"/>
    <property type="match status" value="1"/>
</dbReference>
<dbReference type="STRING" id="60517.A0A0R3WGI0"/>
<dbReference type="Pfam" id="PF00581">
    <property type="entry name" value="Rhodanese"/>
    <property type="match status" value="1"/>
</dbReference>
<sequence>LSFHFIFLVYKFIGGDITFNPNIDVKTFNTICEEPKGVQLFDVREPGELESDGRIPGALNIPVGEVEPAFALNEADFKAKYGVPKPKVTDDNVIFFCKSGKRGLSACKSVEKHGYKK</sequence>
<dbReference type="SUPFAM" id="SSF52821">
    <property type="entry name" value="Rhodanese/Cell cycle control phosphatase"/>
    <property type="match status" value="1"/>
</dbReference>
<organism evidence="2">
    <name type="scientific">Taenia asiatica</name>
    <name type="common">Asian tapeworm</name>
    <dbReference type="NCBI Taxonomy" id="60517"/>
    <lineage>
        <taxon>Eukaryota</taxon>
        <taxon>Metazoa</taxon>
        <taxon>Spiralia</taxon>
        <taxon>Lophotrochozoa</taxon>
        <taxon>Platyhelminthes</taxon>
        <taxon>Cestoda</taxon>
        <taxon>Eucestoda</taxon>
        <taxon>Cyclophyllidea</taxon>
        <taxon>Taeniidae</taxon>
        <taxon>Taenia</taxon>
    </lineage>
</organism>
<name>A0A0R3WGI0_TAEAS</name>
<protein>
    <submittedName>
        <fullName evidence="2">Rhodanese domain-containing protein</fullName>
    </submittedName>
</protein>
<accession>A0A0R3WGI0</accession>
<proteinExistence type="predicted"/>
<dbReference type="PANTHER" id="PTHR44086">
    <property type="entry name" value="THIOSULFATE SULFURTRANSFERASE RDL2, MITOCHONDRIAL-RELATED"/>
    <property type="match status" value="1"/>
</dbReference>
<feature type="domain" description="Rhodanese" evidence="1">
    <location>
        <begin position="34"/>
        <end position="117"/>
    </location>
</feature>
<dbReference type="InterPro" id="IPR001763">
    <property type="entry name" value="Rhodanese-like_dom"/>
</dbReference>